<keyword evidence="9" id="KW-1133">Transmembrane helix</keyword>
<evidence type="ECO:0000256" key="3">
    <source>
        <dbReference type="ARBA" id="ARBA00022553"/>
    </source>
</evidence>
<keyword evidence="9" id="KW-0812">Transmembrane</keyword>
<evidence type="ECO:0000256" key="6">
    <source>
        <dbReference type="ARBA" id="ARBA00022777"/>
    </source>
</evidence>
<evidence type="ECO:0000313" key="12">
    <source>
        <dbReference type="EMBL" id="NIH83039.1"/>
    </source>
</evidence>
<proteinExistence type="predicted"/>
<dbReference type="InterPro" id="IPR050482">
    <property type="entry name" value="Sensor_HK_TwoCompSys"/>
</dbReference>
<dbReference type="Pfam" id="PF07730">
    <property type="entry name" value="HisKA_3"/>
    <property type="match status" value="1"/>
</dbReference>
<keyword evidence="4" id="KW-0808">Transferase</keyword>
<sequence>MNTTTGIVRRGKIDMGWPVPVLGALCAVLFAMPVAPAPETVSALSVLLAAMGTALYRHRPPLVVMATSLAASAISILVTVACGGRAEESAAAWLLLETVFLSCLLVQSVRRLRTALVLPAAGVLVGAVALAPLRLGAVARASPAAASVLAWCFGCGLLAACAVATGLYLRSLDEAREESARAARREQSLQLARELHDWLGHEVTGLVLEAQAARLADRPAGEVEHSLQRIEEAGVRVLDCVDKALCRLRTGGEVVGTTGGERSTGIADLPALVRRFEGLGSIGVVLNLDDQARDVSPDVAGTVYRVVLEALTNVRRHAPAAREVSVEVRRNAGHLIVRVVNDGVRRQGLLKRGRAGGSGLTALMQRVAALGGTSWAGPVGSAGWAIHVVVPAAA</sequence>
<dbReference type="Pfam" id="PF02518">
    <property type="entry name" value="HATPase_c"/>
    <property type="match status" value="1"/>
</dbReference>
<name>A0ABX0T554_9PSEU</name>
<organism evidence="12 13">
    <name type="scientific">Amycolatopsis viridis</name>
    <dbReference type="NCBI Taxonomy" id="185678"/>
    <lineage>
        <taxon>Bacteria</taxon>
        <taxon>Bacillati</taxon>
        <taxon>Actinomycetota</taxon>
        <taxon>Actinomycetes</taxon>
        <taxon>Pseudonocardiales</taxon>
        <taxon>Pseudonocardiaceae</taxon>
        <taxon>Amycolatopsis</taxon>
    </lineage>
</organism>
<keyword evidence="7" id="KW-0067">ATP-binding</keyword>
<dbReference type="SUPFAM" id="SSF55874">
    <property type="entry name" value="ATPase domain of HSP90 chaperone/DNA topoisomerase II/histidine kinase"/>
    <property type="match status" value="1"/>
</dbReference>
<dbReference type="CDD" id="cd16917">
    <property type="entry name" value="HATPase_UhpB-NarQ-NarX-like"/>
    <property type="match status" value="1"/>
</dbReference>
<evidence type="ECO:0000259" key="10">
    <source>
        <dbReference type="Pfam" id="PF02518"/>
    </source>
</evidence>
<feature type="transmembrane region" description="Helical" evidence="9">
    <location>
        <begin position="90"/>
        <end position="109"/>
    </location>
</feature>
<keyword evidence="8" id="KW-0902">Two-component regulatory system</keyword>
<evidence type="ECO:0000256" key="9">
    <source>
        <dbReference type="SAM" id="Phobius"/>
    </source>
</evidence>
<reference evidence="12 13" key="1">
    <citation type="submission" date="2020-03" db="EMBL/GenBank/DDBJ databases">
        <title>Sequencing the genomes of 1000 actinobacteria strains.</title>
        <authorList>
            <person name="Klenk H.-P."/>
        </authorList>
    </citation>
    <scope>NUCLEOTIDE SEQUENCE [LARGE SCALE GENOMIC DNA]</scope>
    <source>
        <strain evidence="12 13">DSM 45668</strain>
    </source>
</reference>
<evidence type="ECO:0000256" key="1">
    <source>
        <dbReference type="ARBA" id="ARBA00000085"/>
    </source>
</evidence>
<keyword evidence="9" id="KW-0472">Membrane</keyword>
<feature type="domain" description="Signal transduction histidine kinase subgroup 3 dimerisation and phosphoacceptor" evidence="11">
    <location>
        <begin position="190"/>
        <end position="251"/>
    </location>
</feature>
<evidence type="ECO:0000256" key="2">
    <source>
        <dbReference type="ARBA" id="ARBA00012438"/>
    </source>
</evidence>
<dbReference type="InterPro" id="IPR003594">
    <property type="entry name" value="HATPase_dom"/>
</dbReference>
<evidence type="ECO:0000313" key="13">
    <source>
        <dbReference type="Proteomes" id="UP000754495"/>
    </source>
</evidence>
<evidence type="ECO:0000256" key="7">
    <source>
        <dbReference type="ARBA" id="ARBA00022840"/>
    </source>
</evidence>
<comment type="caution">
    <text evidence="12">The sequence shown here is derived from an EMBL/GenBank/DDBJ whole genome shotgun (WGS) entry which is preliminary data.</text>
</comment>
<feature type="transmembrane region" description="Helical" evidence="9">
    <location>
        <begin position="116"/>
        <end position="136"/>
    </location>
</feature>
<comment type="catalytic activity">
    <reaction evidence="1">
        <text>ATP + protein L-histidine = ADP + protein N-phospho-L-histidine.</text>
        <dbReference type="EC" id="2.7.13.3"/>
    </reaction>
</comment>
<dbReference type="GO" id="GO:0016301">
    <property type="term" value="F:kinase activity"/>
    <property type="evidence" value="ECO:0007669"/>
    <property type="project" value="UniProtKB-KW"/>
</dbReference>
<dbReference type="PANTHER" id="PTHR24421:SF10">
    <property type="entry name" value="NITRATE_NITRITE SENSOR PROTEIN NARQ"/>
    <property type="match status" value="1"/>
</dbReference>
<evidence type="ECO:0000259" key="11">
    <source>
        <dbReference type="Pfam" id="PF07730"/>
    </source>
</evidence>
<keyword evidence="13" id="KW-1185">Reference proteome</keyword>
<feature type="transmembrane region" description="Helical" evidence="9">
    <location>
        <begin position="148"/>
        <end position="169"/>
    </location>
</feature>
<feature type="transmembrane region" description="Helical" evidence="9">
    <location>
        <begin position="63"/>
        <end position="84"/>
    </location>
</feature>
<dbReference type="RefSeq" id="WP_167120804.1">
    <property type="nucleotide sequence ID" value="NZ_JAANOU010000001.1"/>
</dbReference>
<dbReference type="PANTHER" id="PTHR24421">
    <property type="entry name" value="NITRATE/NITRITE SENSOR PROTEIN NARX-RELATED"/>
    <property type="match status" value="1"/>
</dbReference>
<accession>A0ABX0T554</accession>
<gene>
    <name evidence="12" type="ORF">FHX46_005569</name>
</gene>
<dbReference type="InterPro" id="IPR011712">
    <property type="entry name" value="Sig_transdc_His_kin_sub3_dim/P"/>
</dbReference>
<evidence type="ECO:0000256" key="4">
    <source>
        <dbReference type="ARBA" id="ARBA00022679"/>
    </source>
</evidence>
<feature type="domain" description="Histidine kinase/HSP90-like ATPase" evidence="10">
    <location>
        <begin position="302"/>
        <end position="391"/>
    </location>
</feature>
<dbReference type="EC" id="2.7.13.3" evidence="2"/>
<dbReference type="Gene3D" id="3.30.565.10">
    <property type="entry name" value="Histidine kinase-like ATPase, C-terminal domain"/>
    <property type="match status" value="1"/>
</dbReference>
<protein>
    <recommendedName>
        <fullName evidence="2">histidine kinase</fullName>
        <ecNumber evidence="2">2.7.13.3</ecNumber>
    </recommendedName>
</protein>
<dbReference type="Proteomes" id="UP000754495">
    <property type="component" value="Unassembled WGS sequence"/>
</dbReference>
<dbReference type="EMBL" id="JAANOU010000001">
    <property type="protein sequence ID" value="NIH83039.1"/>
    <property type="molecule type" value="Genomic_DNA"/>
</dbReference>
<evidence type="ECO:0000256" key="8">
    <source>
        <dbReference type="ARBA" id="ARBA00023012"/>
    </source>
</evidence>
<keyword evidence="3" id="KW-0597">Phosphoprotein</keyword>
<keyword evidence="5" id="KW-0547">Nucleotide-binding</keyword>
<feature type="transmembrane region" description="Helical" evidence="9">
    <location>
        <begin position="15"/>
        <end position="34"/>
    </location>
</feature>
<dbReference type="InterPro" id="IPR036890">
    <property type="entry name" value="HATPase_C_sf"/>
</dbReference>
<keyword evidence="6 12" id="KW-0418">Kinase</keyword>
<dbReference type="Gene3D" id="1.20.5.1930">
    <property type="match status" value="1"/>
</dbReference>
<evidence type="ECO:0000256" key="5">
    <source>
        <dbReference type="ARBA" id="ARBA00022741"/>
    </source>
</evidence>